<evidence type="ECO:0000313" key="5">
    <source>
        <dbReference type="EMBL" id="API58736.1"/>
    </source>
</evidence>
<organism evidence="5 6">
    <name type="scientific">Tardibacter chloracetimidivorans</name>
    <dbReference type="NCBI Taxonomy" id="1921510"/>
    <lineage>
        <taxon>Bacteria</taxon>
        <taxon>Pseudomonadati</taxon>
        <taxon>Pseudomonadota</taxon>
        <taxon>Alphaproteobacteria</taxon>
        <taxon>Sphingomonadales</taxon>
        <taxon>Sphingomonadaceae</taxon>
        <taxon>Tardibacter</taxon>
    </lineage>
</organism>
<proteinExistence type="predicted"/>
<dbReference type="PANTHER" id="PTHR40392:SF1">
    <property type="entry name" value="2-PHOSPHO-L-LACTATE GUANYLYLTRANSFERASE"/>
    <property type="match status" value="1"/>
</dbReference>
<sequence length="187" mass="20256">MSWTAVVPLKTRGERKSRLAELLSAEERAALSIRMFRHVVDVLADIPAIGRIVVLADQRPSGWDSDWIADSGRGLNAELDLVRKAVTGDLIVLHADLPLLASEDVIALIAAAARRGLAIAPDRHGTGTNSIAIKGGEEIDFAFGADSYRLHRKQRPDAEVVKRGGFELDLDTKDDLKIAESLGVEVC</sequence>
<keyword evidence="6" id="KW-1185">Reference proteome</keyword>
<reference evidence="6" key="1">
    <citation type="submission" date="2016-11" db="EMBL/GenBank/DDBJ databases">
        <title>Complete Genome Sequence of alachlor-degrading Sphingomonas sp. strain JJ-A5.</title>
        <authorList>
            <person name="Lee H."/>
            <person name="Ka J.-O."/>
        </authorList>
    </citation>
    <scope>NUCLEOTIDE SEQUENCE [LARGE SCALE GENOMIC DNA]</scope>
    <source>
        <strain evidence="6">JJ-A5</strain>
    </source>
</reference>
<dbReference type="OrthoDB" id="5243750at2"/>
<dbReference type="Pfam" id="PF01983">
    <property type="entry name" value="CofC"/>
    <property type="match status" value="1"/>
</dbReference>
<dbReference type="SUPFAM" id="SSF53448">
    <property type="entry name" value="Nucleotide-diphospho-sugar transferases"/>
    <property type="match status" value="1"/>
</dbReference>
<protein>
    <submittedName>
        <fullName evidence="5">2-phospho-L-lactate guanylyltransferase</fullName>
    </submittedName>
</protein>
<dbReference type="NCBIfam" id="TIGR03552">
    <property type="entry name" value="F420_cofC"/>
    <property type="match status" value="1"/>
</dbReference>
<dbReference type="AlphaFoldDB" id="A0A1L3ZSX1"/>
<dbReference type="Gene3D" id="3.90.550.10">
    <property type="entry name" value="Spore Coat Polysaccharide Biosynthesis Protein SpsA, Chain A"/>
    <property type="match status" value="1"/>
</dbReference>
<keyword evidence="2 5" id="KW-0548">Nucleotidyltransferase</keyword>
<accession>A0A1L3ZSX1</accession>
<keyword evidence="4" id="KW-0342">GTP-binding</keyword>
<evidence type="ECO:0000256" key="4">
    <source>
        <dbReference type="ARBA" id="ARBA00023134"/>
    </source>
</evidence>
<evidence type="ECO:0000313" key="6">
    <source>
        <dbReference type="Proteomes" id="UP000182063"/>
    </source>
</evidence>
<dbReference type="PANTHER" id="PTHR40392">
    <property type="entry name" value="2-PHOSPHO-L-LACTATE GUANYLYLTRANSFERASE"/>
    <property type="match status" value="1"/>
</dbReference>
<dbReference type="RefSeq" id="WP_072596290.1">
    <property type="nucleotide sequence ID" value="NZ_CP018221.1"/>
</dbReference>
<dbReference type="InterPro" id="IPR029044">
    <property type="entry name" value="Nucleotide-diphossugar_trans"/>
</dbReference>
<evidence type="ECO:0000256" key="2">
    <source>
        <dbReference type="ARBA" id="ARBA00022695"/>
    </source>
</evidence>
<name>A0A1L3ZSX1_9SPHN</name>
<keyword evidence="3" id="KW-0547">Nucleotide-binding</keyword>
<evidence type="ECO:0000256" key="3">
    <source>
        <dbReference type="ARBA" id="ARBA00022741"/>
    </source>
</evidence>
<dbReference type="EMBL" id="CP018221">
    <property type="protein sequence ID" value="API58736.1"/>
    <property type="molecule type" value="Genomic_DNA"/>
</dbReference>
<dbReference type="KEGG" id="sphj:BSL82_04915"/>
<dbReference type="InterPro" id="IPR002835">
    <property type="entry name" value="CofC"/>
</dbReference>
<gene>
    <name evidence="5" type="ORF">BSL82_04915</name>
</gene>
<dbReference type="STRING" id="1921510.BSL82_04915"/>
<evidence type="ECO:0000256" key="1">
    <source>
        <dbReference type="ARBA" id="ARBA00022679"/>
    </source>
</evidence>
<dbReference type="GO" id="GO:0005525">
    <property type="term" value="F:GTP binding"/>
    <property type="evidence" value="ECO:0007669"/>
    <property type="project" value="UniProtKB-KW"/>
</dbReference>
<dbReference type="GO" id="GO:0043814">
    <property type="term" value="F:phospholactate guanylyltransferase activity"/>
    <property type="evidence" value="ECO:0007669"/>
    <property type="project" value="InterPro"/>
</dbReference>
<dbReference type="Proteomes" id="UP000182063">
    <property type="component" value="Chromosome"/>
</dbReference>
<keyword evidence="1 5" id="KW-0808">Transferase</keyword>